<gene>
    <name evidence="2" type="ORF">C6P46_006365</name>
</gene>
<name>A0A9P7B9H8_RHOMI</name>
<reference evidence="2 3" key="1">
    <citation type="submission" date="2020-11" db="EMBL/GenBank/DDBJ databases">
        <title>Kefir isolates.</title>
        <authorList>
            <person name="Marcisauskas S."/>
            <person name="Kim Y."/>
            <person name="Blasche S."/>
        </authorList>
    </citation>
    <scope>NUCLEOTIDE SEQUENCE [LARGE SCALE GENOMIC DNA]</scope>
    <source>
        <strain evidence="2 3">KR</strain>
    </source>
</reference>
<proteinExistence type="predicted"/>
<evidence type="ECO:0000313" key="3">
    <source>
        <dbReference type="Proteomes" id="UP000777482"/>
    </source>
</evidence>
<sequence length="370" mass="41542">MGFRELIYVVGKLCRGLTRRRAQSELKTTPTEPAETTVKTDAQAPSPAVDDNTRTPTEAANLDNLPTELLLAIVSAASQGWRPRLRLLATMAQVNRRLAIVLLPEARRTFHVLSGRQIETLHTLPYTIRVQCRTLFVEARPPLPDGQHKTYLDLQVRLPNGAGVGQSACQGLVLFGKITAPRIAALALFSRLGLHFPQLQTLRFGPIYLVNDADGRYEIPEIGNAPPTLQYLQVDCALPKDFVPDLPKCFFETKTPTLFCLDYAFNGRSQPYNAEQHPMQYVRLDRLPQLSSKRSELSDFLLSLSSLRCIFLARELYDSADTCDFVNPLAQRLIARCVDVRKHIDKAVGSYVLPEFKDYLKMKQETMATA</sequence>
<feature type="region of interest" description="Disordered" evidence="1">
    <location>
        <begin position="21"/>
        <end position="56"/>
    </location>
</feature>
<dbReference type="OrthoDB" id="10393382at2759"/>
<dbReference type="EMBL" id="PUHQ01000008">
    <property type="protein sequence ID" value="KAG0665582.1"/>
    <property type="molecule type" value="Genomic_DNA"/>
</dbReference>
<dbReference type="AlphaFoldDB" id="A0A9P7B9H8"/>
<accession>A0A9P7B9H8</accession>
<evidence type="ECO:0000313" key="2">
    <source>
        <dbReference type="EMBL" id="KAG0665582.1"/>
    </source>
</evidence>
<protein>
    <submittedName>
        <fullName evidence="2">Uncharacterized protein</fullName>
    </submittedName>
</protein>
<keyword evidence="3" id="KW-1185">Reference proteome</keyword>
<evidence type="ECO:0000256" key="1">
    <source>
        <dbReference type="SAM" id="MobiDB-lite"/>
    </source>
</evidence>
<dbReference type="Proteomes" id="UP000777482">
    <property type="component" value="Unassembled WGS sequence"/>
</dbReference>
<organism evidence="2 3">
    <name type="scientific">Rhodotorula mucilaginosa</name>
    <name type="common">Yeast</name>
    <name type="synonym">Rhodotorula rubra</name>
    <dbReference type="NCBI Taxonomy" id="5537"/>
    <lineage>
        <taxon>Eukaryota</taxon>
        <taxon>Fungi</taxon>
        <taxon>Dikarya</taxon>
        <taxon>Basidiomycota</taxon>
        <taxon>Pucciniomycotina</taxon>
        <taxon>Microbotryomycetes</taxon>
        <taxon>Sporidiobolales</taxon>
        <taxon>Sporidiobolaceae</taxon>
        <taxon>Rhodotorula</taxon>
    </lineage>
</organism>
<comment type="caution">
    <text evidence="2">The sequence shown here is derived from an EMBL/GenBank/DDBJ whole genome shotgun (WGS) entry which is preliminary data.</text>
</comment>